<keyword evidence="2" id="KW-1185">Reference proteome</keyword>
<dbReference type="EMBL" id="JAWDGP010002798">
    <property type="protein sequence ID" value="KAK3779870.1"/>
    <property type="molecule type" value="Genomic_DNA"/>
</dbReference>
<sequence length="115" mass="12342">MTEYYVTRARGVRSGVEEVSTSETGEGVTVRGFPEKDNVRLCKAINEENRVPVMEGSWEVVYISGQPRKHPTTPHLDLVVGALVEYIPPSTSVLMAHVTCSHFAGLGPSSGGGPS</sequence>
<protein>
    <submittedName>
        <fullName evidence="1">Uncharacterized protein</fullName>
    </submittedName>
</protein>
<reference evidence="1" key="1">
    <citation type="journal article" date="2023" name="G3 (Bethesda)">
        <title>A reference genome for the long-term kleptoplast-retaining sea slug Elysia crispata morphotype clarki.</title>
        <authorList>
            <person name="Eastman K.E."/>
            <person name="Pendleton A.L."/>
            <person name="Shaikh M.A."/>
            <person name="Suttiyut T."/>
            <person name="Ogas R."/>
            <person name="Tomko P."/>
            <person name="Gavelis G."/>
            <person name="Widhalm J.R."/>
            <person name="Wisecaver J.H."/>
        </authorList>
    </citation>
    <scope>NUCLEOTIDE SEQUENCE</scope>
    <source>
        <strain evidence="1">ECLA1</strain>
    </source>
</reference>
<proteinExistence type="predicted"/>
<accession>A0AAE1A2B8</accession>
<organism evidence="1 2">
    <name type="scientific">Elysia crispata</name>
    <name type="common">lettuce slug</name>
    <dbReference type="NCBI Taxonomy" id="231223"/>
    <lineage>
        <taxon>Eukaryota</taxon>
        <taxon>Metazoa</taxon>
        <taxon>Spiralia</taxon>
        <taxon>Lophotrochozoa</taxon>
        <taxon>Mollusca</taxon>
        <taxon>Gastropoda</taxon>
        <taxon>Heterobranchia</taxon>
        <taxon>Euthyneura</taxon>
        <taxon>Panpulmonata</taxon>
        <taxon>Sacoglossa</taxon>
        <taxon>Placobranchoidea</taxon>
        <taxon>Plakobranchidae</taxon>
        <taxon>Elysia</taxon>
    </lineage>
</organism>
<comment type="caution">
    <text evidence="1">The sequence shown here is derived from an EMBL/GenBank/DDBJ whole genome shotgun (WGS) entry which is preliminary data.</text>
</comment>
<name>A0AAE1A2B8_9GAST</name>
<evidence type="ECO:0000313" key="1">
    <source>
        <dbReference type="EMBL" id="KAK3779870.1"/>
    </source>
</evidence>
<dbReference type="Proteomes" id="UP001283361">
    <property type="component" value="Unassembled WGS sequence"/>
</dbReference>
<dbReference type="AlphaFoldDB" id="A0AAE1A2B8"/>
<evidence type="ECO:0000313" key="2">
    <source>
        <dbReference type="Proteomes" id="UP001283361"/>
    </source>
</evidence>
<gene>
    <name evidence="1" type="ORF">RRG08_020215</name>
</gene>